<evidence type="ECO:0000256" key="3">
    <source>
        <dbReference type="ARBA" id="ARBA00022692"/>
    </source>
</evidence>
<evidence type="ECO:0000256" key="6">
    <source>
        <dbReference type="SAM" id="Phobius"/>
    </source>
</evidence>
<evidence type="ECO:0000313" key="8">
    <source>
        <dbReference type="Proteomes" id="UP000509513"/>
    </source>
</evidence>
<dbReference type="Pfam" id="PF03743">
    <property type="entry name" value="TrbI"/>
    <property type="match status" value="1"/>
</dbReference>
<dbReference type="Gene3D" id="2.40.128.260">
    <property type="entry name" value="Type IV secretion system, VirB10/TraB/TrbI"/>
    <property type="match status" value="2"/>
</dbReference>
<protein>
    <submittedName>
        <fullName evidence="7">P-type type IV conjugative transfer system translocation pore protein TrbI/VirB10</fullName>
    </submittedName>
</protein>
<sequence length="396" mass="44604">MENKIYNSEGADDSKDELRNEEKIINPKITDMKEPGASTLKKMQTYLFIIMGVIIFLYLVYKTVVTIFGSSKENEVKKEEIAATIVKPLSKELPIKENPKDEFLNSIEDLKTNKQFEIIKESGETFTTNLKPPMFKQMIVKGESEVLIKNSNPNDEYNRQIEELKNEQNKNNDLQSDSSDLYSGDTFAPSIAKISQFNPDFLLPKGSYIGCSLDTRFISNLSGSTSCTVSQNIYSSNGNILLIERGSKLFGTFKGGDANDGASRYFVIWQEIRTPNHLRIPLNSGASDELGGAGLEGEIDHKWMMRFGSSILLSAVDDVFNVLAWKLTNKNNGNSSRNQIDYSENTRENASNMANIALEKFINIKPTIYKQHGDLVGAYVNRDIDFSKVYKLKKKI</sequence>
<accession>A0A7L5JS60</accession>
<evidence type="ECO:0000313" key="7">
    <source>
        <dbReference type="EMBL" id="QKJ28063.1"/>
    </source>
</evidence>
<evidence type="ECO:0000256" key="1">
    <source>
        <dbReference type="ARBA" id="ARBA00004167"/>
    </source>
</evidence>
<evidence type="ECO:0000256" key="4">
    <source>
        <dbReference type="ARBA" id="ARBA00022989"/>
    </source>
</evidence>
<comment type="subcellular location">
    <subcellularLocation>
        <location evidence="1">Membrane</location>
        <topology evidence="1">Single-pass membrane protein</topology>
    </subcellularLocation>
</comment>
<dbReference type="AlphaFoldDB" id="A0A7L5JS60"/>
<keyword evidence="3 6" id="KW-0812">Transmembrane</keyword>
<name>A0A7L5JS60_9BACT</name>
<reference evidence="7 8" key="1">
    <citation type="submission" date="2020-05" db="EMBL/GenBank/DDBJ databases">
        <title>Complete genome sequencing of Campylobacter and Arcobacter type strains.</title>
        <authorList>
            <person name="Miller W.G."/>
            <person name="Yee E."/>
        </authorList>
    </citation>
    <scope>NUCLEOTIDE SEQUENCE [LARGE SCALE GENOMIC DNA]</scope>
    <source>
        <strain evidence="7 8">LMG 21996</strain>
    </source>
</reference>
<dbReference type="GO" id="GO:0016020">
    <property type="term" value="C:membrane"/>
    <property type="evidence" value="ECO:0007669"/>
    <property type="project" value="UniProtKB-SubCell"/>
</dbReference>
<organism evidence="7 8">
    <name type="scientific">Aliarcobacter cibarius</name>
    <dbReference type="NCBI Taxonomy" id="255507"/>
    <lineage>
        <taxon>Bacteria</taxon>
        <taxon>Pseudomonadati</taxon>
        <taxon>Campylobacterota</taxon>
        <taxon>Epsilonproteobacteria</taxon>
        <taxon>Campylobacterales</taxon>
        <taxon>Arcobacteraceae</taxon>
        <taxon>Aliarcobacter</taxon>
    </lineage>
</organism>
<dbReference type="RefSeq" id="WP_024774492.1">
    <property type="nucleotide sequence ID" value="NZ_CP054051.1"/>
</dbReference>
<dbReference type="EMBL" id="CP054051">
    <property type="protein sequence ID" value="QKJ28063.1"/>
    <property type="molecule type" value="Genomic_DNA"/>
</dbReference>
<proteinExistence type="inferred from homology"/>
<dbReference type="KEGG" id="acib:ACBT_2181"/>
<evidence type="ECO:0000256" key="2">
    <source>
        <dbReference type="ARBA" id="ARBA00010265"/>
    </source>
</evidence>
<dbReference type="InterPro" id="IPR005498">
    <property type="entry name" value="T4SS_VirB10/TraB/TrbI"/>
</dbReference>
<dbReference type="Proteomes" id="UP000509513">
    <property type="component" value="Chromosome"/>
</dbReference>
<keyword evidence="4 6" id="KW-1133">Transmembrane helix</keyword>
<keyword evidence="5 6" id="KW-0472">Membrane</keyword>
<dbReference type="InterPro" id="IPR042217">
    <property type="entry name" value="T4SS_VirB10/TrbI"/>
</dbReference>
<evidence type="ECO:0000256" key="5">
    <source>
        <dbReference type="ARBA" id="ARBA00023136"/>
    </source>
</evidence>
<feature type="transmembrane region" description="Helical" evidence="6">
    <location>
        <begin position="43"/>
        <end position="61"/>
    </location>
</feature>
<dbReference type="CDD" id="cd16429">
    <property type="entry name" value="VirB10"/>
    <property type="match status" value="1"/>
</dbReference>
<gene>
    <name evidence="7" type="ORF">ACBT_2181</name>
</gene>
<comment type="similarity">
    <text evidence="2">Belongs to the TrbI/VirB10 family.</text>
</comment>